<evidence type="ECO:0000259" key="8">
    <source>
        <dbReference type="PROSITE" id="PS50198"/>
    </source>
</evidence>
<dbReference type="Pfam" id="PF00639">
    <property type="entry name" value="Rotamase"/>
    <property type="match status" value="1"/>
</dbReference>
<dbReference type="InterPro" id="IPR046357">
    <property type="entry name" value="PPIase_dom_sf"/>
</dbReference>
<dbReference type="Gene3D" id="1.10.4030.10">
    <property type="entry name" value="Porin chaperone SurA, peptide-binding domain"/>
    <property type="match status" value="1"/>
</dbReference>
<dbReference type="PROSITE" id="PS50198">
    <property type="entry name" value="PPIC_PPIASE_2"/>
    <property type="match status" value="2"/>
</dbReference>
<dbReference type="HAMAP" id="MF_01183">
    <property type="entry name" value="Chaperone_SurA"/>
    <property type="match status" value="1"/>
</dbReference>
<feature type="domain" description="PpiC" evidence="8">
    <location>
        <begin position="284"/>
        <end position="384"/>
    </location>
</feature>
<accession>G2LML2</accession>
<dbReference type="Gene3D" id="3.10.50.40">
    <property type="match status" value="2"/>
</dbReference>
<dbReference type="eggNOG" id="COG0760">
    <property type="taxonomic scope" value="Bacteria"/>
</dbReference>
<evidence type="ECO:0000256" key="1">
    <source>
        <dbReference type="ARBA" id="ARBA00022729"/>
    </source>
</evidence>
<dbReference type="PANTHER" id="PTHR47637:SF1">
    <property type="entry name" value="CHAPERONE SURA"/>
    <property type="match status" value="1"/>
</dbReference>
<dbReference type="SUPFAM" id="SSF109998">
    <property type="entry name" value="Triger factor/SurA peptide-binding domain-like"/>
    <property type="match status" value="1"/>
</dbReference>
<comment type="subcellular location">
    <subcellularLocation>
        <location evidence="7">Periplasm</location>
    </subcellularLocation>
    <text evidence="7">Is capable of associating with the outer membrane.</text>
</comment>
<protein>
    <recommendedName>
        <fullName evidence="7">Chaperone SurA</fullName>
    </recommendedName>
    <alternativeName>
        <fullName evidence="7">Peptidyl-prolyl cis-trans isomerase SurA</fullName>
        <shortName evidence="7">PPIase SurA</shortName>
        <ecNumber evidence="7">5.2.1.8</ecNumber>
    </alternativeName>
    <alternativeName>
        <fullName evidence="7">Rotamase SurA</fullName>
    </alternativeName>
</protein>
<dbReference type="EC" id="5.2.1.8" evidence="7"/>
<keyword evidence="5 7" id="KW-0143">Chaperone</keyword>
<keyword evidence="1 7" id="KW-0732">Signal</keyword>
<comment type="function">
    <text evidence="7">Chaperone involved in the correct folding and assembly of outer membrane proteins. Recognizes specific patterns of aromatic residues and the orientation of their side chains, which are found more frequently in integral outer membrane proteins. May act in both early periplasmic and late outer membrane-associated steps of protein maturation.</text>
</comment>
<dbReference type="AlphaFoldDB" id="G2LML2"/>
<dbReference type="PANTHER" id="PTHR47637">
    <property type="entry name" value="CHAPERONE SURA"/>
    <property type="match status" value="1"/>
</dbReference>
<gene>
    <name evidence="7 9" type="primary">surA</name>
    <name evidence="9" type="ORF">BAKON_139</name>
</gene>
<evidence type="ECO:0000256" key="6">
    <source>
        <dbReference type="ARBA" id="ARBA00023235"/>
    </source>
</evidence>
<dbReference type="Proteomes" id="UP000001269">
    <property type="component" value="Chromosome"/>
</dbReference>
<keyword evidence="2 7" id="KW-0677">Repeat</keyword>
<dbReference type="GO" id="GO:0050821">
    <property type="term" value="P:protein stabilization"/>
    <property type="evidence" value="ECO:0007669"/>
    <property type="project" value="InterPro"/>
</dbReference>
<comment type="domain">
    <text evidence="7">The PPIase activity resides only in the second parvulin domain. The N-terminal region and the C-terminal tail are necessary and sufficient for the chaperone activity of SurA. The PPIase activity is dispensable for SurA to function as a chaperone. The N-terminal region and the C-terminal tail are also required for porin recognition.</text>
</comment>
<dbReference type="GO" id="GO:0003755">
    <property type="term" value="F:peptidyl-prolyl cis-trans isomerase activity"/>
    <property type="evidence" value="ECO:0007669"/>
    <property type="project" value="UniProtKB-UniRule"/>
</dbReference>
<dbReference type="InterPro" id="IPR050280">
    <property type="entry name" value="OMP_Chaperone_SurA"/>
</dbReference>
<evidence type="ECO:0000256" key="5">
    <source>
        <dbReference type="ARBA" id="ARBA00023186"/>
    </source>
</evidence>
<evidence type="ECO:0000313" key="10">
    <source>
        <dbReference type="Proteomes" id="UP000001269"/>
    </source>
</evidence>
<dbReference type="GO" id="GO:0043165">
    <property type="term" value="P:Gram-negative-bacterium-type cell outer membrane assembly"/>
    <property type="evidence" value="ECO:0007669"/>
    <property type="project" value="InterPro"/>
</dbReference>
<keyword evidence="4 7" id="KW-0697">Rotamase</keyword>
<dbReference type="InterPro" id="IPR023034">
    <property type="entry name" value="PPIase_SurA"/>
</dbReference>
<dbReference type="SUPFAM" id="SSF54534">
    <property type="entry name" value="FKBP-like"/>
    <property type="match status" value="2"/>
</dbReference>
<dbReference type="GO" id="GO:0030288">
    <property type="term" value="C:outer membrane-bounded periplasmic space"/>
    <property type="evidence" value="ECO:0007669"/>
    <property type="project" value="InterPro"/>
</dbReference>
<evidence type="ECO:0000256" key="4">
    <source>
        <dbReference type="ARBA" id="ARBA00023110"/>
    </source>
</evidence>
<keyword evidence="6 7" id="KW-0413">Isomerase</keyword>
<evidence type="ECO:0000256" key="2">
    <source>
        <dbReference type="ARBA" id="ARBA00022737"/>
    </source>
</evidence>
<evidence type="ECO:0000256" key="7">
    <source>
        <dbReference type="HAMAP-Rule" id="MF_01183"/>
    </source>
</evidence>
<organism evidence="9 10">
    <name type="scientific">Buchnera aphidicola str. Ak</name>
    <name type="common">Acyrthosiphon kondoi</name>
    <dbReference type="NCBI Taxonomy" id="1005090"/>
    <lineage>
        <taxon>Bacteria</taxon>
        <taxon>Pseudomonadati</taxon>
        <taxon>Pseudomonadota</taxon>
        <taxon>Gammaproteobacteria</taxon>
        <taxon>Enterobacterales</taxon>
        <taxon>Erwiniaceae</taxon>
        <taxon>Buchnera</taxon>
    </lineage>
</organism>
<dbReference type="GO" id="GO:0006457">
    <property type="term" value="P:protein folding"/>
    <property type="evidence" value="ECO:0007669"/>
    <property type="project" value="UniProtKB-UniRule"/>
</dbReference>
<dbReference type="KEGG" id="bak:BAKON_139"/>
<dbReference type="OrthoDB" id="14196at2"/>
<name>G2LML2_9GAMM</name>
<dbReference type="InterPro" id="IPR000297">
    <property type="entry name" value="PPIase_PpiC"/>
</dbReference>
<dbReference type="Pfam" id="PF13616">
    <property type="entry name" value="Rotamase_3"/>
    <property type="match status" value="1"/>
</dbReference>
<feature type="domain" description="PpiC" evidence="8">
    <location>
        <begin position="174"/>
        <end position="275"/>
    </location>
</feature>
<dbReference type="Pfam" id="PF09312">
    <property type="entry name" value="SurA_N"/>
    <property type="match status" value="1"/>
</dbReference>
<sequence length="430" mass="51538">MKVLIFIFFYIFTGIFCVLAKENQIDNIIAVVNDQVILNSDVNEMLFFLKKERRNFKIPLRSNFLKDKVIEKLIVNSLILQEANRMNVRITQEQIDTVIENIASKKNININEFKKNILFHDLNNHFYYDNYMKNIERLLKIRIIQDYELRKRINISEQEVSVVFKNIMKNNKKFKRINLSYILLPFAKKDSQNTIRNKQKIVEDIVNKIKKGYSFEQFLLDSKKNKSIFVSKKMFWMRFLDIQNCFVETLNIFKKGQIIGPLLGDKGFYILKINDIDKNRENITTEFYMQHCLIKPSIIQTDIESKRNIFNIYENIKKGVYSFDDAVKNLSHDFYSSNKKGDLGWVSKKSFSFDLDKEFLYLNKNEISKPIKSNFGWHIFKLLDKRQVDEFYNFKKKQAYNILLNKKMILEKHNWIEELKKIAYIKIIRS</sequence>
<keyword evidence="3 7" id="KW-0574">Periplasm</keyword>
<dbReference type="GO" id="GO:0051082">
    <property type="term" value="F:unfolded protein binding"/>
    <property type="evidence" value="ECO:0007669"/>
    <property type="project" value="UniProtKB-UniRule"/>
</dbReference>
<dbReference type="InterPro" id="IPR027304">
    <property type="entry name" value="Trigger_fact/SurA_dom_sf"/>
</dbReference>
<dbReference type="PATRIC" id="fig|1005090.4.peg.133"/>
<proteinExistence type="inferred from homology"/>
<dbReference type="EMBL" id="CP002645">
    <property type="protein sequence ID" value="AEO08500.1"/>
    <property type="molecule type" value="Genomic_DNA"/>
</dbReference>
<dbReference type="HOGENOM" id="CLU_034646_11_0_6"/>
<dbReference type="RefSeq" id="WP_014499300.1">
    <property type="nucleotide sequence ID" value="NC_017256.1"/>
</dbReference>
<evidence type="ECO:0000256" key="3">
    <source>
        <dbReference type="ARBA" id="ARBA00022764"/>
    </source>
</evidence>
<comment type="catalytic activity">
    <reaction evidence="7">
        <text>[protein]-peptidylproline (omega=180) = [protein]-peptidylproline (omega=0)</text>
        <dbReference type="Rhea" id="RHEA:16237"/>
        <dbReference type="Rhea" id="RHEA-COMP:10747"/>
        <dbReference type="Rhea" id="RHEA-COMP:10748"/>
        <dbReference type="ChEBI" id="CHEBI:83833"/>
        <dbReference type="ChEBI" id="CHEBI:83834"/>
        <dbReference type="EC" id="5.2.1.8"/>
    </reaction>
</comment>
<dbReference type="GO" id="GO:0042277">
    <property type="term" value="F:peptide binding"/>
    <property type="evidence" value="ECO:0007669"/>
    <property type="project" value="InterPro"/>
</dbReference>
<dbReference type="InterPro" id="IPR015391">
    <property type="entry name" value="SurA_N"/>
</dbReference>
<dbReference type="STRING" id="1005090.BAKON_139"/>
<reference evidence="9 10" key="1">
    <citation type="journal article" date="2011" name="PLoS Genet.">
        <title>Sequence conservation and functional constraint on intergenic spacers in reduced genomes of the obligate symbiont buchnera.</title>
        <authorList>
            <person name="Degnan P.H."/>
            <person name="Ochman H."/>
            <person name="Moran N.A."/>
        </authorList>
    </citation>
    <scope>NUCLEOTIDE SEQUENCE [LARGE SCALE GENOMIC DNA]</scope>
    <source>
        <strain evidence="9 10">Ak</strain>
    </source>
</reference>
<evidence type="ECO:0000313" key="9">
    <source>
        <dbReference type="EMBL" id="AEO08500.1"/>
    </source>
</evidence>